<dbReference type="EMBL" id="FMUB01000014">
    <property type="protein sequence ID" value="SCX31973.1"/>
    <property type="molecule type" value="Genomic_DNA"/>
</dbReference>
<dbReference type="STRING" id="1502745.SAMN02799620_05476"/>
<protein>
    <recommendedName>
        <fullName evidence="2">DUF2231 domain-containing protein</fullName>
    </recommendedName>
</protein>
<dbReference type="AlphaFoldDB" id="A0A1G4WXT5"/>
<gene>
    <name evidence="3" type="ORF">SAMN02799620_05476</name>
</gene>
<organism evidence="3 4">
    <name type="scientific">Mycolicibacterium fluoranthenivorans</name>
    <dbReference type="NCBI Taxonomy" id="258505"/>
    <lineage>
        <taxon>Bacteria</taxon>
        <taxon>Bacillati</taxon>
        <taxon>Actinomycetota</taxon>
        <taxon>Actinomycetes</taxon>
        <taxon>Mycobacteriales</taxon>
        <taxon>Mycobacteriaceae</taxon>
        <taxon>Mycolicibacterium</taxon>
    </lineage>
</organism>
<dbReference type="InterPro" id="IPR019251">
    <property type="entry name" value="DUF2231_TM"/>
</dbReference>
<evidence type="ECO:0000313" key="3">
    <source>
        <dbReference type="EMBL" id="SCX31973.1"/>
    </source>
</evidence>
<feature type="transmembrane region" description="Helical" evidence="1">
    <location>
        <begin position="12"/>
        <end position="34"/>
    </location>
</feature>
<reference evidence="4" key="1">
    <citation type="submission" date="2016-10" db="EMBL/GenBank/DDBJ databases">
        <authorList>
            <person name="Varghese N."/>
            <person name="Submissions S."/>
        </authorList>
    </citation>
    <scope>NUCLEOTIDE SEQUENCE [LARGE SCALE GENOMIC DNA]</scope>
    <source>
        <strain evidence="4">UNC267MFSha1.1M11</strain>
    </source>
</reference>
<feature type="domain" description="DUF2231" evidence="2">
    <location>
        <begin position="6"/>
        <end position="147"/>
    </location>
</feature>
<name>A0A1G4WXT5_9MYCO</name>
<dbReference type="Pfam" id="PF09990">
    <property type="entry name" value="DUF2231"/>
    <property type="match status" value="1"/>
</dbReference>
<keyword evidence="1" id="KW-0472">Membrane</keyword>
<feature type="transmembrane region" description="Helical" evidence="1">
    <location>
        <begin position="86"/>
        <end position="104"/>
    </location>
</feature>
<dbReference type="Proteomes" id="UP000199707">
    <property type="component" value="Unassembled WGS sequence"/>
</dbReference>
<feature type="transmembrane region" description="Helical" evidence="1">
    <location>
        <begin position="41"/>
        <end position="60"/>
    </location>
</feature>
<evidence type="ECO:0000259" key="2">
    <source>
        <dbReference type="Pfam" id="PF09990"/>
    </source>
</evidence>
<accession>A0A1G4WXT5</accession>
<evidence type="ECO:0000313" key="4">
    <source>
        <dbReference type="Proteomes" id="UP000199707"/>
    </source>
</evidence>
<keyword evidence="1" id="KW-1133">Transmembrane helix</keyword>
<dbReference type="RefSeq" id="WP_090363517.1">
    <property type="nucleotide sequence ID" value="NZ_FMUB01000014.1"/>
</dbReference>
<proteinExistence type="predicted"/>
<sequence>MDTIAGLPAHPLFVHAVVVLVPLVALLEILCALWPAARERLVWLVLALAAVTAALTPLTVEAGEAMYDRFPQPADVLQEHAERGDWMPYVAVALLVVAALLALLHRWSGHGRGVAAVVAVLAVVVGLAAIAVVIKVGDSGARAVWGVG</sequence>
<evidence type="ECO:0000256" key="1">
    <source>
        <dbReference type="SAM" id="Phobius"/>
    </source>
</evidence>
<feature type="transmembrane region" description="Helical" evidence="1">
    <location>
        <begin position="113"/>
        <end position="134"/>
    </location>
</feature>
<keyword evidence="1" id="KW-0812">Transmembrane</keyword>